<sequence>MGLGHWGLALWRKNLDLVNGKLLMNQQCPCGQECQGNPGVHQDDCGQQDEGSDPAILLSPNVATPGAMCSALVFTVPQGQGEHLVEATKIIGVQEYFRRRDCRGWACLVWRRLRKELINAHKYLKGRCQEDGARPFPAVPRQDTEK</sequence>
<dbReference type="EMBL" id="QRBI01000169">
    <property type="protein sequence ID" value="RMB97133.1"/>
    <property type="molecule type" value="Genomic_DNA"/>
</dbReference>
<keyword evidence="2" id="KW-1185">Reference proteome</keyword>
<protein>
    <submittedName>
        <fullName evidence="1">Uncharacterized protein</fullName>
    </submittedName>
</protein>
<accession>A0A3M0JDW5</accession>
<evidence type="ECO:0000313" key="1">
    <source>
        <dbReference type="EMBL" id="RMB97133.1"/>
    </source>
</evidence>
<organism evidence="1 2">
    <name type="scientific">Hirundo rustica rustica</name>
    <dbReference type="NCBI Taxonomy" id="333673"/>
    <lineage>
        <taxon>Eukaryota</taxon>
        <taxon>Metazoa</taxon>
        <taxon>Chordata</taxon>
        <taxon>Craniata</taxon>
        <taxon>Vertebrata</taxon>
        <taxon>Euteleostomi</taxon>
        <taxon>Archelosauria</taxon>
        <taxon>Archosauria</taxon>
        <taxon>Dinosauria</taxon>
        <taxon>Saurischia</taxon>
        <taxon>Theropoda</taxon>
        <taxon>Coelurosauria</taxon>
        <taxon>Aves</taxon>
        <taxon>Neognathae</taxon>
        <taxon>Neoaves</taxon>
        <taxon>Telluraves</taxon>
        <taxon>Australaves</taxon>
        <taxon>Passeriformes</taxon>
        <taxon>Sylvioidea</taxon>
        <taxon>Hirundinidae</taxon>
        <taxon>Hirundo</taxon>
    </lineage>
</organism>
<comment type="caution">
    <text evidence="1">The sequence shown here is derived from an EMBL/GenBank/DDBJ whole genome shotgun (WGS) entry which is preliminary data.</text>
</comment>
<gene>
    <name evidence="1" type="ORF">DUI87_26417</name>
</gene>
<dbReference type="AlphaFoldDB" id="A0A3M0JDW5"/>
<proteinExistence type="predicted"/>
<name>A0A3M0JDW5_HIRRU</name>
<evidence type="ECO:0000313" key="2">
    <source>
        <dbReference type="Proteomes" id="UP000269221"/>
    </source>
</evidence>
<dbReference type="OrthoDB" id="10370578at2759"/>
<dbReference type="Proteomes" id="UP000269221">
    <property type="component" value="Unassembled WGS sequence"/>
</dbReference>
<reference evidence="1 2" key="1">
    <citation type="submission" date="2018-07" db="EMBL/GenBank/DDBJ databases">
        <title>A high quality draft genome assembly of the barn swallow (H. rustica rustica).</title>
        <authorList>
            <person name="Formenti G."/>
            <person name="Chiara M."/>
            <person name="Poveda L."/>
            <person name="Francoijs K.-J."/>
            <person name="Bonisoli-Alquati A."/>
            <person name="Canova L."/>
            <person name="Gianfranceschi L."/>
            <person name="Horner D.S."/>
            <person name="Saino N."/>
        </authorList>
    </citation>
    <scope>NUCLEOTIDE SEQUENCE [LARGE SCALE GENOMIC DNA]</scope>
    <source>
        <strain evidence="1">Chelidonia</strain>
        <tissue evidence="1">Blood</tissue>
    </source>
</reference>